<dbReference type="FunFam" id="2.60.40.60:FF:000181">
    <property type="entry name" value="Predicted protein"/>
    <property type="match status" value="2"/>
</dbReference>
<dbReference type="GO" id="GO:0005509">
    <property type="term" value="F:calcium ion binding"/>
    <property type="evidence" value="ECO:0007669"/>
    <property type="project" value="UniProtKB-UniRule"/>
</dbReference>
<evidence type="ECO:0000256" key="4">
    <source>
        <dbReference type="ARBA" id="ARBA00022729"/>
    </source>
</evidence>
<dbReference type="GO" id="GO:0048729">
    <property type="term" value="P:tissue morphogenesis"/>
    <property type="evidence" value="ECO:0007669"/>
    <property type="project" value="UniProtKB-ARBA"/>
</dbReference>
<keyword evidence="8 14" id="KW-1133">Transmembrane helix</keyword>
<dbReference type="Proteomes" id="UP000695026">
    <property type="component" value="Unplaced"/>
</dbReference>
<keyword evidence="6 12" id="KW-0106">Calcium</keyword>
<dbReference type="SUPFAM" id="SSF49313">
    <property type="entry name" value="Cadherin-like"/>
    <property type="match status" value="27"/>
</dbReference>
<dbReference type="RefSeq" id="XP_007425673.1">
    <property type="nucleotide sequence ID" value="XM_007425611.1"/>
</dbReference>
<feature type="domain" description="Cadherin" evidence="15">
    <location>
        <begin position="923"/>
        <end position="1026"/>
    </location>
</feature>
<dbReference type="CDD" id="cd11304">
    <property type="entry name" value="Cadherin_repeat"/>
    <property type="match status" value="26"/>
</dbReference>
<feature type="domain" description="Cadherin" evidence="15">
    <location>
        <begin position="1567"/>
        <end position="1663"/>
    </location>
</feature>
<feature type="domain" description="Cadherin" evidence="15">
    <location>
        <begin position="499"/>
        <end position="606"/>
    </location>
</feature>
<feature type="domain" description="Cadherin" evidence="15">
    <location>
        <begin position="2490"/>
        <end position="2605"/>
    </location>
</feature>
<keyword evidence="10" id="KW-1015">Disulfide bond</keyword>
<feature type="region of interest" description="Disordered" evidence="13">
    <location>
        <begin position="3057"/>
        <end position="3085"/>
    </location>
</feature>
<keyword evidence="5" id="KW-0677">Repeat</keyword>
<dbReference type="InterPro" id="IPR002126">
    <property type="entry name" value="Cadherin-like_dom"/>
</dbReference>
<feature type="domain" description="Cadherin" evidence="15">
    <location>
        <begin position="83"/>
        <end position="149"/>
    </location>
</feature>
<dbReference type="PANTHER" id="PTHR24027">
    <property type="entry name" value="CADHERIN-23"/>
    <property type="match status" value="1"/>
</dbReference>
<dbReference type="Gene3D" id="2.60.40.60">
    <property type="entry name" value="Cadherins"/>
    <property type="match status" value="27"/>
</dbReference>
<protein>
    <submittedName>
        <fullName evidence="17">Protocadherin-23</fullName>
    </submittedName>
</protein>
<dbReference type="FunFam" id="2.60.40.60:FF:000255">
    <property type="entry name" value="protocadherin-23 isoform X2"/>
    <property type="match status" value="1"/>
</dbReference>
<dbReference type="FunFam" id="2.60.40.60:FF:000263">
    <property type="entry name" value="LOW QUALITY PROTEIN: protocadherin-23"/>
    <property type="match status" value="1"/>
</dbReference>
<feature type="domain" description="Cadherin" evidence="15">
    <location>
        <begin position="1029"/>
        <end position="1135"/>
    </location>
</feature>
<evidence type="ECO:0000256" key="11">
    <source>
        <dbReference type="ARBA" id="ARBA00023180"/>
    </source>
</evidence>
<dbReference type="InterPro" id="IPR039808">
    <property type="entry name" value="Cadherin"/>
</dbReference>
<dbReference type="GO" id="GO:0007156">
    <property type="term" value="P:homophilic cell adhesion via plasma membrane adhesion molecules"/>
    <property type="evidence" value="ECO:0007669"/>
    <property type="project" value="InterPro"/>
</dbReference>
<feature type="domain" description="Cadherin" evidence="15">
    <location>
        <begin position="1458"/>
        <end position="1559"/>
    </location>
</feature>
<evidence type="ECO:0000256" key="2">
    <source>
        <dbReference type="ARBA" id="ARBA00022536"/>
    </source>
</evidence>
<dbReference type="GeneID" id="103065302"/>
<dbReference type="InterPro" id="IPR015919">
    <property type="entry name" value="Cadherin-like_sf"/>
</dbReference>
<dbReference type="PANTHER" id="PTHR24027:SF438">
    <property type="entry name" value="CADHERIN 23"/>
    <property type="match status" value="1"/>
</dbReference>
<dbReference type="OrthoDB" id="6252479at2759"/>
<feature type="domain" description="Cadherin" evidence="15">
    <location>
        <begin position="1239"/>
        <end position="1356"/>
    </location>
</feature>
<feature type="domain" description="Cadherin" evidence="15">
    <location>
        <begin position="1344"/>
        <end position="1449"/>
    </location>
</feature>
<dbReference type="GO" id="GO:0008013">
    <property type="term" value="F:beta-catenin binding"/>
    <property type="evidence" value="ECO:0007669"/>
    <property type="project" value="TreeGrafter"/>
</dbReference>
<dbReference type="OMA" id="YRPSYRM"/>
<dbReference type="FunFam" id="2.60.40.60:FF:000116">
    <property type="entry name" value="Dachsous cadherin-related 2"/>
    <property type="match status" value="2"/>
</dbReference>
<dbReference type="FunFam" id="2.60.40.60:FF:000081">
    <property type="entry name" value="protocadherin Fat 4"/>
    <property type="match status" value="2"/>
</dbReference>
<feature type="domain" description="Cadherin" evidence="15">
    <location>
        <begin position="607"/>
        <end position="714"/>
    </location>
</feature>
<evidence type="ECO:0000256" key="13">
    <source>
        <dbReference type="SAM" id="MobiDB-lite"/>
    </source>
</evidence>
<comment type="subcellular location">
    <subcellularLocation>
        <location evidence="1">Membrane</location>
    </subcellularLocation>
</comment>
<dbReference type="FunFam" id="2.60.40.60:FF:000140">
    <property type="entry name" value="Dachsous cadherin-related 1"/>
    <property type="match status" value="1"/>
</dbReference>
<sequence>MELRPPALRMKKRWSKLGTPPALKLRIAWRWLIPLWLCLCIAGKCSAQVYNLSLGVDEELPADTLVGDISAGLPPGEAHPGGFFLSEGSGESALLADFHVHTDTGIILTARPLDRERRARYSFAAATLRGEIVQVEITVTDVNDHAPRFPRELVYLNISELSPPGSAFRLPAARDPDEGSFGIWGYSLLPWDQDGAEDDYQEEAGPFFQLRYGPPSDPLDLLLLRRLDRELADTHRLLVEAWDGGSPRLSGRLRVEIQVLDENDNAPTFGQSEYRVRLRENTPAGTSVCRVFATDPDLGGNGDVRYVLSRRQGDSSAATHFEVDGRTGWLRLRRPLDREVRASYRLAVEARDGGAQPEVATALVAVEVLDVNDNAPVIHLLYLTEAGARVSEGARSGDYIARVSVSDPDEHQEKTNGEATPGGGVALSLEGGEGAFSLRPSGGDSGIYFLCVEGPLDREARDVYELRLMAIDAGVPPLSSQHTLALRVGDLNDQAPAFAQPRYRATVSEAASPGTVVLRLSASDADEPGSRNSQVRYALAPSQAHSALFLLDPLSGVLSVQAALDHEREALVQLWALARDLGAPPLSASCLVSVSVEDANDNEPVFKQQVYNASLAEHSEIGYCLLQVTATDQDSGHFGRIEYFLYNGFHNNEKSEAFQIDINSGCIYVSQDVDREEDPSTYDFLVKAIDGGGLSAQAFVHIEIEDINDNHPIFNPATYVISISSHTQPGTEITNLLATDKDSGIYGAVTYELIPGHLSSLFKVDPSTGIVYLISTLSNTDCSSVLLTVSAQDGGGLWSFVNADVTVRILQTAMAPAVFEHSYYSFSITEDAPEGSSVGTVKAREPLNFLETISYRISSGNSYGIFTIDSHNGIIRTKKQLDHETHDHIILTVQSQLRSSSVFSTAQVNITVIDINDNHPVFVMESDQIYISQSTVPGTALYIAHAEDKDSGLNGAIHYAIVSNQSSVFTIDPALGILYLARDLSGHKQHERVVVRIRAEDHGIPPLSSVLILGVLIDKPKGSPVLTFEQLLYQVEVSEESCVGARILQVQAWKLNPQHTSANLIYSLEPNIDSVSFKIDSETGVIYLQNPLDYEHLQTHRFRAFVTSSVDKSVQNASTLIIVNVIDENDNSPVFVHDAYFIEVEERVSSQGVVGTIKAIDKDSGRNGQLSYFILSNENYFKINSNTGEIINWVALDREQQTHHHLIALVTDHGVPQHNTTTSVYISVTDLNDNHPCFSQHLLHFKVLERQPAGTLVANIFAKDLDSGNNGIVLYSLSSEESLGHFQIDSSSGELRTTEALLYNWHSNYRMVITAIDKGDPPLQGETVITIEVIPLPKGRSFSSQYIRHFVIPENFRPAQIMGSLKLPAQHSYSNRKQHFIIPEEDSDIPFEIDSATGDLYLSKELDYEAISHYFFRVVVNDYLNSPPQNETVFLSIDVEDQNDHSPSFQNDFIVIGIEENVPIGTLVYTFSARDGDGSFLNRNLQYSIRRNDFIEHPFFIHPIYGTLITTISLDRERTQFFVLTVLASDQAVNLIEHNQCSLTAKIIILDVNDNSPSFVSSPLSYIREDAEVGSIAHHIIAQDPDQGRNGQITYLLLSSNEDHAFLIDKATGVLTTAFALDREHQEYYNLTVVALDNGSPALSATQNLTIIVLDVNDETPIFTKAIYEASIWENRAPGVVGIKVEAIDKDSGINSLLKYDILPGPGYENFRINSNTGEIRTAISLDREIQEFLHIKVLVQDGGTPPLSSTASVVFRVLDENDHTPKIIFPVSDIQIMENQVPSTITTLLAVDDDTANNGIVQYQIIGGNIRRYFALHKTSGDLFTTYSLDREIVRNFTLVIECFDLGNPARSSVMELQITVLDENDNSPLFTRNHYQAIISEDIEEKSAILELLAVDADEGINGKVVYTLMDESLGLFTINRDTGVIITNKPMDRERQSQYIFKALATDSDALQPRSTSVTVIIHIEDINDNNPFFLENPLKVQISSQTHINQTIVTVRSSDLDLGPNGTVNFRIVTPATMFEMDSTTGEIFLREPVSYDGLITHLLIVAYDQGIPARTATAVVTICSKAHTEIISFNHTHYEAMVPENSKVGTSVFTVAAHDQSLVRNNIKHTIISEHEDIFYIHPITGEITVKQTEFLDYEIRKEVHFAVLAENGLASAACGVTVFLQDINDNAPQFEQSYIRVSVREGQVYDAYITQIYATDSDSGRNGEIEYSILFGNTNEVFLIDSEHGIISTNMILDREDISLYRLVVQAADRGIPRLFSTCTVEIEVVDINDNAPTLQPLDVIKLSENTPVGFLVIQVVADDADLGPPLQYSFAEDCNHGKKFAIDQWKGTITLVKSLDFEINPQLELLINISDSVHHTIEQLQILIFDVNDNPPVFIQDTYQVIIPELRSIDDSVLTVYAIDKDSEHNGKIFYRMISASDTFFIDPQNGSLFLVKPLTYQNWNPDIRLLVEASDNGNPPLTAITSVAVQIQDMNTYIPQFTVTTYNLTVSENASVGEKLFTFSVIDQDKNHQSTNVVYSIIGGNDDNKFHVEKHVLGPEYPDQMIGNLVLRNILDRERCSSYQLLILASDHRASPLNSTATVSITILDVNDNPPVFTSLEYHVHVREDFPVGNYITSVSAYDSDAGTNADITYSIASGNDKGHFQLEGKTGSIHLIRNLDYEDAMEFNLTVQASDGGIVLKNVAFAVVFISVLDVNDYVPLFVFPSLSCGIHENMPAFSSVCTISALDFDTGPCGYLSYSIESSCLSGYGTLGDHHLFIIDSLSGDIRTKQALDFEQQSKYCFIAQAKDKSNSTATVTVQINVEGLDEFDPVFNQDKYLFYFPENNEAGQLIGNVTASDCDGGLDGVIYYTLLKQSSFFSVNYSSGAVYLARSFHRKRSRVKKKDDTLELLIKAHSPKQGSKSSTCTVLVNISNSPESSSTLPAYDLSVSIATSTIVFLFLVTCLAVLIGRYTLKDTCRPNMKKEMPSPSVTDLNIHRENNPLKHSQKSQIHGTTTFPVGSIVDWLSLIGIRDRRDNVYMHSNSHSHGSREGRTGEDKEIKKISEHPCRKGTRSGLSGKVSCIPDSGIPRDSDQLSCQSGENEELAVSQSTEAVHYFKDGGGEERRDFSEMLYDKMLSHTLAKLTIKEIEIMTDLTMEYIVIPDSKNSHYGSLGTLVDSDEDLGENYNWDYLLNWEPSFKPLASVFSDIAELEDESIKMHTFPKEEKSFIFPPPLFTSIAHPDLKSGLPKMPTSLPNKRFKKYPHSPVIHHLKYPPALMTPSFSPSLSLLTMQTPTTSPVASYLNLKGMCSSWSACELSTEEDIQEPA</sequence>
<feature type="domain" description="Cadherin" evidence="15">
    <location>
        <begin position="150"/>
        <end position="269"/>
    </location>
</feature>
<keyword evidence="2" id="KW-0245">EGF-like domain</keyword>
<dbReference type="CTD" id="54798"/>
<dbReference type="FunFam" id="2.60.40.60:FF:000013">
    <property type="entry name" value="Cadherin EGF LAG seven-pass G-type receptor"/>
    <property type="match status" value="1"/>
</dbReference>
<feature type="domain" description="Cadherin" evidence="15">
    <location>
        <begin position="2181"/>
        <end position="2285"/>
    </location>
</feature>
<evidence type="ECO:0000256" key="12">
    <source>
        <dbReference type="PROSITE-ProRule" id="PRU00043"/>
    </source>
</evidence>
<feature type="domain" description="Cadherin" evidence="15">
    <location>
        <begin position="270"/>
        <end position="378"/>
    </location>
</feature>
<dbReference type="SMART" id="SM00112">
    <property type="entry name" value="CA"/>
    <property type="match status" value="27"/>
</dbReference>
<evidence type="ECO:0000256" key="7">
    <source>
        <dbReference type="ARBA" id="ARBA00022889"/>
    </source>
</evidence>
<dbReference type="FunFam" id="2.60.40.60:FF:000211">
    <property type="entry name" value="Dachsous cadherin-related 2"/>
    <property type="match status" value="1"/>
</dbReference>
<feature type="domain" description="Cadherin" evidence="15">
    <location>
        <begin position="2285"/>
        <end position="2385"/>
    </location>
</feature>
<feature type="domain" description="Cadherin" evidence="15">
    <location>
        <begin position="1873"/>
        <end position="1977"/>
    </location>
</feature>
<feature type="domain" description="Cadherin" evidence="15">
    <location>
        <begin position="1136"/>
        <end position="1238"/>
    </location>
</feature>
<feature type="domain" description="Cadherin" evidence="15">
    <location>
        <begin position="1978"/>
        <end position="2067"/>
    </location>
</feature>
<organism evidence="16 17">
    <name type="scientific">Python bivittatus</name>
    <name type="common">Burmese python</name>
    <name type="synonym">Python molurus bivittatus</name>
    <dbReference type="NCBI Taxonomy" id="176946"/>
    <lineage>
        <taxon>Eukaryota</taxon>
        <taxon>Metazoa</taxon>
        <taxon>Chordata</taxon>
        <taxon>Craniata</taxon>
        <taxon>Vertebrata</taxon>
        <taxon>Euteleostomi</taxon>
        <taxon>Lepidosauria</taxon>
        <taxon>Squamata</taxon>
        <taxon>Bifurcata</taxon>
        <taxon>Unidentata</taxon>
        <taxon>Episquamata</taxon>
        <taxon>Toxicofera</taxon>
        <taxon>Serpentes</taxon>
        <taxon>Henophidia</taxon>
        <taxon>Pythonidae</taxon>
        <taxon>Python</taxon>
    </lineage>
</organism>
<dbReference type="FunFam" id="2.60.40.60:FF:000020">
    <property type="entry name" value="Dachsous cadherin-related 1b"/>
    <property type="match status" value="8"/>
</dbReference>
<dbReference type="GO" id="GO:0016342">
    <property type="term" value="C:catenin complex"/>
    <property type="evidence" value="ECO:0007669"/>
    <property type="project" value="TreeGrafter"/>
</dbReference>
<proteinExistence type="predicted"/>
<keyword evidence="16" id="KW-1185">Reference proteome</keyword>
<dbReference type="KEGG" id="pbi:103065302"/>
<evidence type="ECO:0000256" key="6">
    <source>
        <dbReference type="ARBA" id="ARBA00022837"/>
    </source>
</evidence>
<reference evidence="17" key="1">
    <citation type="submission" date="2025-08" db="UniProtKB">
        <authorList>
            <consortium name="RefSeq"/>
        </authorList>
    </citation>
    <scope>IDENTIFICATION</scope>
    <source>
        <tissue evidence="17">Liver</tissue>
    </source>
</reference>
<feature type="domain" description="Cadherin" evidence="15">
    <location>
        <begin position="2606"/>
        <end position="2711"/>
    </location>
</feature>
<feature type="domain" description="Cadherin" evidence="15">
    <location>
        <begin position="715"/>
        <end position="819"/>
    </location>
</feature>
<keyword evidence="7" id="KW-0130">Cell adhesion</keyword>
<feature type="domain" description="Cadherin" evidence="15">
    <location>
        <begin position="1664"/>
        <end position="1768"/>
    </location>
</feature>
<evidence type="ECO:0000256" key="9">
    <source>
        <dbReference type="ARBA" id="ARBA00023136"/>
    </source>
</evidence>
<feature type="domain" description="Cadherin" evidence="15">
    <location>
        <begin position="2823"/>
        <end position="2934"/>
    </location>
</feature>
<feature type="domain" description="Cadherin" evidence="15">
    <location>
        <begin position="388"/>
        <end position="498"/>
    </location>
</feature>
<evidence type="ECO:0000256" key="5">
    <source>
        <dbReference type="ARBA" id="ARBA00022737"/>
    </source>
</evidence>
<evidence type="ECO:0000256" key="14">
    <source>
        <dbReference type="SAM" id="Phobius"/>
    </source>
</evidence>
<keyword evidence="11" id="KW-0325">Glycoprotein</keyword>
<dbReference type="GO" id="GO:0007163">
    <property type="term" value="P:establishment or maintenance of cell polarity"/>
    <property type="evidence" value="ECO:0007669"/>
    <property type="project" value="UniProtKB-ARBA"/>
</dbReference>
<dbReference type="GO" id="GO:0016477">
    <property type="term" value="P:cell migration"/>
    <property type="evidence" value="ECO:0007669"/>
    <property type="project" value="TreeGrafter"/>
</dbReference>
<keyword evidence="9 14" id="KW-0472">Membrane</keyword>
<name>A0A9F2NQD9_PYTBI</name>
<dbReference type="InterPro" id="IPR020894">
    <property type="entry name" value="Cadherin_CS"/>
</dbReference>
<dbReference type="FunFam" id="2.60.40.60:FF:000226">
    <property type="entry name" value="Dachsous, isoform B"/>
    <property type="match status" value="1"/>
</dbReference>
<evidence type="ECO:0000313" key="16">
    <source>
        <dbReference type="Proteomes" id="UP000695026"/>
    </source>
</evidence>
<accession>A0A9F2NQD9</accession>
<evidence type="ECO:0000256" key="10">
    <source>
        <dbReference type="ARBA" id="ARBA00023157"/>
    </source>
</evidence>
<evidence type="ECO:0000313" key="17">
    <source>
        <dbReference type="RefSeq" id="XP_007425673.1"/>
    </source>
</evidence>
<evidence type="ECO:0000256" key="3">
    <source>
        <dbReference type="ARBA" id="ARBA00022692"/>
    </source>
</evidence>
<feature type="domain" description="Cadherin" evidence="15">
    <location>
        <begin position="2079"/>
        <end position="2180"/>
    </location>
</feature>
<dbReference type="PRINTS" id="PR00205">
    <property type="entry name" value="CADHERIN"/>
</dbReference>
<keyword evidence="4" id="KW-0732">Signal</keyword>
<dbReference type="GO" id="GO:0045296">
    <property type="term" value="F:cadherin binding"/>
    <property type="evidence" value="ECO:0007669"/>
    <property type="project" value="TreeGrafter"/>
</dbReference>
<feature type="domain" description="Cadherin" evidence="15">
    <location>
        <begin position="1769"/>
        <end position="1872"/>
    </location>
</feature>
<evidence type="ECO:0000259" key="15">
    <source>
        <dbReference type="PROSITE" id="PS50268"/>
    </source>
</evidence>
<feature type="domain" description="Cadherin" evidence="15">
    <location>
        <begin position="2386"/>
        <end position="2489"/>
    </location>
</feature>
<feature type="domain" description="Cadherin" evidence="15">
    <location>
        <begin position="820"/>
        <end position="922"/>
    </location>
</feature>
<gene>
    <name evidence="17" type="primary">DCHS2</name>
</gene>
<feature type="transmembrane region" description="Helical" evidence="14">
    <location>
        <begin position="2936"/>
        <end position="2963"/>
    </location>
</feature>
<dbReference type="Pfam" id="PF00028">
    <property type="entry name" value="Cadherin"/>
    <property type="match status" value="25"/>
</dbReference>
<evidence type="ECO:0000256" key="8">
    <source>
        <dbReference type="ARBA" id="ARBA00022989"/>
    </source>
</evidence>
<dbReference type="FunFam" id="2.60.40.60:FF:000104">
    <property type="entry name" value="cadherin-23 isoform X1"/>
    <property type="match status" value="2"/>
</dbReference>
<dbReference type="PROSITE" id="PS50268">
    <property type="entry name" value="CADHERIN_2"/>
    <property type="match status" value="27"/>
</dbReference>
<dbReference type="PROSITE" id="PS00232">
    <property type="entry name" value="CADHERIN_1"/>
    <property type="match status" value="12"/>
</dbReference>
<dbReference type="GO" id="GO:0003007">
    <property type="term" value="P:heart morphogenesis"/>
    <property type="evidence" value="ECO:0007669"/>
    <property type="project" value="UniProtKB-ARBA"/>
</dbReference>
<feature type="domain" description="Cadherin" evidence="15">
    <location>
        <begin position="2720"/>
        <end position="2822"/>
    </location>
</feature>
<evidence type="ECO:0000256" key="1">
    <source>
        <dbReference type="ARBA" id="ARBA00004370"/>
    </source>
</evidence>
<keyword evidence="3 14" id="KW-0812">Transmembrane</keyword>